<organism evidence="1 2">
    <name type="scientific">Roseivivax sediminis</name>
    <dbReference type="NCBI Taxonomy" id="936889"/>
    <lineage>
        <taxon>Bacteria</taxon>
        <taxon>Pseudomonadati</taxon>
        <taxon>Pseudomonadota</taxon>
        <taxon>Alphaproteobacteria</taxon>
        <taxon>Rhodobacterales</taxon>
        <taxon>Roseobacteraceae</taxon>
        <taxon>Roseivivax</taxon>
    </lineage>
</organism>
<reference evidence="1 2" key="1">
    <citation type="submission" date="2016-10" db="EMBL/GenBank/DDBJ databases">
        <authorList>
            <person name="Varghese N."/>
            <person name="Submissions S."/>
        </authorList>
    </citation>
    <scope>NUCLEOTIDE SEQUENCE [LARGE SCALE GENOMIC DNA]</scope>
    <source>
        <strain evidence="2">YIM D21,KCTC 23444,ACCC 10710</strain>
    </source>
</reference>
<dbReference type="RefSeq" id="WP_188129752.1">
    <property type="nucleotide sequence ID" value="NZ_FOMS01000015.1"/>
</dbReference>
<proteinExistence type="predicted"/>
<keyword evidence="2" id="KW-1185">Reference proteome</keyword>
<gene>
    <name evidence="1" type="ORF">SAMN04515678_11554</name>
</gene>
<dbReference type="AlphaFoldDB" id="A0A1I2D3K2"/>
<name>A0A1I2D3K2_9RHOB</name>
<dbReference type="EMBL" id="FOMS01000015">
    <property type="protein sequence ID" value="SFE75096.1"/>
    <property type="molecule type" value="Genomic_DNA"/>
</dbReference>
<accession>A0A1I2D3K2</accession>
<sequence>MRSHTVRDFTLCKAVLLAALIGIGHLSLALEARGEMSETAFSLKTMFDCGSSRSV</sequence>
<protein>
    <submittedName>
        <fullName evidence="1">Uncharacterized protein</fullName>
    </submittedName>
</protein>
<evidence type="ECO:0000313" key="1">
    <source>
        <dbReference type="EMBL" id="SFE75096.1"/>
    </source>
</evidence>
<dbReference type="Proteomes" id="UP000325289">
    <property type="component" value="Unassembled WGS sequence"/>
</dbReference>
<evidence type="ECO:0000313" key="2">
    <source>
        <dbReference type="Proteomes" id="UP000325289"/>
    </source>
</evidence>